<accession>A0A2P2IUL7</accession>
<feature type="signal peptide" evidence="7">
    <location>
        <begin position="1"/>
        <end position="17"/>
    </location>
</feature>
<dbReference type="EMBL" id="GGEC01004422">
    <property type="protein sequence ID" value="MBW84905.1"/>
    <property type="molecule type" value="Transcribed_RNA"/>
</dbReference>
<comment type="similarity">
    <text evidence="2">Belongs to the Cold-regulated 413 protein family.</text>
</comment>
<evidence type="ECO:0000256" key="3">
    <source>
        <dbReference type="ARBA" id="ARBA00022692"/>
    </source>
</evidence>
<evidence type="ECO:0000313" key="8">
    <source>
        <dbReference type="EMBL" id="MBW84904.1"/>
    </source>
</evidence>
<dbReference type="PANTHER" id="PTHR33596">
    <property type="entry name" value="COLD-REGULATED 413 PLASMA MEMBRANE PROTEIN 2"/>
    <property type="match status" value="1"/>
</dbReference>
<evidence type="ECO:0000256" key="5">
    <source>
        <dbReference type="ARBA" id="ARBA00023136"/>
    </source>
</evidence>
<dbReference type="EMBL" id="GGEC01004421">
    <property type="protein sequence ID" value="MBW84904.1"/>
    <property type="molecule type" value="Transcribed_RNA"/>
</dbReference>
<evidence type="ECO:0000256" key="1">
    <source>
        <dbReference type="ARBA" id="ARBA00004141"/>
    </source>
</evidence>
<feature type="chain" id="PRO_5015084958" evidence="7">
    <location>
        <begin position="18"/>
        <end position="80"/>
    </location>
</feature>
<proteinExistence type="inferred from homology"/>
<feature type="transmembrane region" description="Helical" evidence="6">
    <location>
        <begin position="58"/>
        <end position="76"/>
    </location>
</feature>
<keyword evidence="4 6" id="KW-1133">Transmembrane helix</keyword>
<evidence type="ECO:0000256" key="6">
    <source>
        <dbReference type="SAM" id="Phobius"/>
    </source>
</evidence>
<evidence type="ECO:0000256" key="4">
    <source>
        <dbReference type="ARBA" id="ARBA00022989"/>
    </source>
</evidence>
<name>A0A2P2IUL7_RHIMU</name>
<keyword evidence="3 6" id="KW-0812">Transmembrane</keyword>
<dbReference type="AlphaFoldDB" id="A0A2P2IUL7"/>
<keyword evidence="7" id="KW-0732">Signal</keyword>
<comment type="subcellular location">
    <subcellularLocation>
        <location evidence="1">Membrane</location>
        <topology evidence="1">Multi-pass membrane protein</topology>
    </subcellularLocation>
</comment>
<dbReference type="Pfam" id="PF05562">
    <property type="entry name" value="WCOR413"/>
    <property type="match status" value="1"/>
</dbReference>
<evidence type="ECO:0000256" key="7">
    <source>
        <dbReference type="SAM" id="SignalP"/>
    </source>
</evidence>
<dbReference type="GO" id="GO:0016020">
    <property type="term" value="C:membrane"/>
    <property type="evidence" value="ECO:0007669"/>
    <property type="project" value="UniProtKB-SubCell"/>
</dbReference>
<protein>
    <submittedName>
        <fullName evidence="8">Uncharacterized protein</fullName>
    </submittedName>
</protein>
<reference evidence="8" key="1">
    <citation type="submission" date="2018-02" db="EMBL/GenBank/DDBJ databases">
        <title>Rhizophora mucronata_Transcriptome.</title>
        <authorList>
            <person name="Meera S.P."/>
            <person name="Sreeshan A."/>
            <person name="Augustine A."/>
        </authorList>
    </citation>
    <scope>NUCLEOTIDE SEQUENCE</scope>
    <source>
        <tissue evidence="8">Leaf</tissue>
    </source>
</reference>
<keyword evidence="5 6" id="KW-0472">Membrane</keyword>
<sequence length="80" mass="8654">MPAGLILLIVVAPSLFANTLRSSWVGVAICLVIACYLLQEHVRASGGFRNSFTKAHGLSNTIGIVLLFVYPAWALITHFL</sequence>
<evidence type="ECO:0000256" key="2">
    <source>
        <dbReference type="ARBA" id="ARBA00005852"/>
    </source>
</evidence>
<dbReference type="PANTHER" id="PTHR33596:SF1">
    <property type="entry name" value="COLD-REGULATED 413 PLASMA MEMBRANE PROTEIN 1-RELATED"/>
    <property type="match status" value="1"/>
</dbReference>
<feature type="transmembrane region" description="Helical" evidence="6">
    <location>
        <begin position="20"/>
        <end position="38"/>
    </location>
</feature>
<organism evidence="8">
    <name type="scientific">Rhizophora mucronata</name>
    <name type="common">Asiatic mangrove</name>
    <dbReference type="NCBI Taxonomy" id="61149"/>
    <lineage>
        <taxon>Eukaryota</taxon>
        <taxon>Viridiplantae</taxon>
        <taxon>Streptophyta</taxon>
        <taxon>Embryophyta</taxon>
        <taxon>Tracheophyta</taxon>
        <taxon>Spermatophyta</taxon>
        <taxon>Magnoliopsida</taxon>
        <taxon>eudicotyledons</taxon>
        <taxon>Gunneridae</taxon>
        <taxon>Pentapetalae</taxon>
        <taxon>rosids</taxon>
        <taxon>fabids</taxon>
        <taxon>Malpighiales</taxon>
        <taxon>Rhizophoraceae</taxon>
        <taxon>Rhizophora</taxon>
    </lineage>
</organism>
<dbReference type="InterPro" id="IPR008892">
    <property type="entry name" value="COR413"/>
</dbReference>